<feature type="transmembrane region" description="Helical" evidence="7">
    <location>
        <begin position="326"/>
        <end position="349"/>
    </location>
</feature>
<keyword evidence="2" id="KW-0813">Transport</keyword>
<feature type="transmembrane region" description="Helical" evidence="7">
    <location>
        <begin position="415"/>
        <end position="435"/>
    </location>
</feature>
<dbReference type="PROSITE" id="PS50850">
    <property type="entry name" value="MFS"/>
    <property type="match status" value="1"/>
</dbReference>
<dbReference type="Pfam" id="PF07690">
    <property type="entry name" value="MFS_1"/>
    <property type="match status" value="1"/>
</dbReference>
<feature type="transmembrane region" description="Helical" evidence="7">
    <location>
        <begin position="127"/>
        <end position="145"/>
    </location>
</feature>
<evidence type="ECO:0000256" key="6">
    <source>
        <dbReference type="ARBA" id="ARBA00037968"/>
    </source>
</evidence>
<dbReference type="InterPro" id="IPR036259">
    <property type="entry name" value="MFS_trans_sf"/>
</dbReference>
<dbReference type="Proteomes" id="UP000326565">
    <property type="component" value="Unassembled WGS sequence"/>
</dbReference>
<dbReference type="FunFam" id="1.20.1250.20:FF:000064">
    <property type="entry name" value="MFS allantoate transporter"/>
    <property type="match status" value="1"/>
</dbReference>
<feature type="transmembrane region" description="Helical" evidence="7">
    <location>
        <begin position="447"/>
        <end position="469"/>
    </location>
</feature>
<dbReference type="GO" id="GO:0016020">
    <property type="term" value="C:membrane"/>
    <property type="evidence" value="ECO:0007669"/>
    <property type="project" value="UniProtKB-SubCell"/>
</dbReference>
<evidence type="ECO:0000256" key="3">
    <source>
        <dbReference type="ARBA" id="ARBA00022692"/>
    </source>
</evidence>
<evidence type="ECO:0000256" key="4">
    <source>
        <dbReference type="ARBA" id="ARBA00022989"/>
    </source>
</evidence>
<keyword evidence="3 7" id="KW-0812">Transmembrane</keyword>
<accession>A0A5N5XES8</accession>
<evidence type="ECO:0000256" key="7">
    <source>
        <dbReference type="SAM" id="Phobius"/>
    </source>
</evidence>
<keyword evidence="4 7" id="KW-1133">Transmembrane helix</keyword>
<evidence type="ECO:0000259" key="8">
    <source>
        <dbReference type="PROSITE" id="PS50850"/>
    </source>
</evidence>
<dbReference type="Gene3D" id="1.20.1250.20">
    <property type="entry name" value="MFS general substrate transporter like domains"/>
    <property type="match status" value="2"/>
</dbReference>
<dbReference type="InterPro" id="IPR020846">
    <property type="entry name" value="MFS_dom"/>
</dbReference>
<evidence type="ECO:0000313" key="9">
    <source>
        <dbReference type="EMBL" id="KAB8078597.1"/>
    </source>
</evidence>
<evidence type="ECO:0000256" key="2">
    <source>
        <dbReference type="ARBA" id="ARBA00022448"/>
    </source>
</evidence>
<feature type="transmembrane region" description="Helical" evidence="7">
    <location>
        <begin position="354"/>
        <end position="372"/>
    </location>
</feature>
<feature type="transmembrane region" description="Helical" evidence="7">
    <location>
        <begin position="157"/>
        <end position="177"/>
    </location>
</feature>
<proteinExistence type="inferred from homology"/>
<dbReference type="OrthoDB" id="6730379at2759"/>
<dbReference type="GO" id="GO:0022857">
    <property type="term" value="F:transmembrane transporter activity"/>
    <property type="evidence" value="ECO:0007669"/>
    <property type="project" value="InterPro"/>
</dbReference>
<feature type="transmembrane region" description="Helical" evidence="7">
    <location>
        <begin position="290"/>
        <end position="314"/>
    </location>
</feature>
<reference evidence="9 10" key="1">
    <citation type="submission" date="2019-04" db="EMBL/GenBank/DDBJ databases">
        <title>Friends and foes A comparative genomics study of 23 Aspergillus species from section Flavi.</title>
        <authorList>
            <consortium name="DOE Joint Genome Institute"/>
            <person name="Kjaerbolling I."/>
            <person name="Vesth T."/>
            <person name="Frisvad J.C."/>
            <person name="Nybo J.L."/>
            <person name="Theobald S."/>
            <person name="Kildgaard S."/>
            <person name="Isbrandt T."/>
            <person name="Kuo A."/>
            <person name="Sato A."/>
            <person name="Lyhne E.K."/>
            <person name="Kogle M.E."/>
            <person name="Wiebenga A."/>
            <person name="Kun R.S."/>
            <person name="Lubbers R.J."/>
            <person name="Makela M.R."/>
            <person name="Barry K."/>
            <person name="Chovatia M."/>
            <person name="Clum A."/>
            <person name="Daum C."/>
            <person name="Haridas S."/>
            <person name="He G."/>
            <person name="LaButti K."/>
            <person name="Lipzen A."/>
            <person name="Mondo S."/>
            <person name="Riley R."/>
            <person name="Salamov A."/>
            <person name="Simmons B.A."/>
            <person name="Magnuson J.K."/>
            <person name="Henrissat B."/>
            <person name="Mortensen U.H."/>
            <person name="Larsen T.O."/>
            <person name="Devries R.P."/>
            <person name="Grigoriev I.V."/>
            <person name="Machida M."/>
            <person name="Baker S.E."/>
            <person name="Andersen M.R."/>
        </authorList>
    </citation>
    <scope>NUCLEOTIDE SEQUENCE [LARGE SCALE GENOMIC DNA]</scope>
    <source>
        <strain evidence="9 10">CBS 151.66</strain>
    </source>
</reference>
<feature type="transmembrane region" description="Helical" evidence="7">
    <location>
        <begin position="52"/>
        <end position="73"/>
    </location>
</feature>
<dbReference type="PANTHER" id="PTHR43791:SF103">
    <property type="entry name" value="MAJOR FACILITATOR SUPERFAMILY (MFS) PROFILE DOMAIN-CONTAINING PROTEIN-RELATED"/>
    <property type="match status" value="1"/>
</dbReference>
<feature type="domain" description="Major facilitator superfamily (MFS) profile" evidence="8">
    <location>
        <begin position="60"/>
        <end position="475"/>
    </location>
</feature>
<evidence type="ECO:0000256" key="5">
    <source>
        <dbReference type="ARBA" id="ARBA00023136"/>
    </source>
</evidence>
<protein>
    <submittedName>
        <fullName evidence="9">MFS general substrate transporter</fullName>
    </submittedName>
</protein>
<sequence length="510" mass="56289">MLNTVEKQHGNSTGVRPEMDDLKLEREISIAKDVDLGQVLGVDATPEQERKVLLKLDLILIPLMGICYMMQYMDKLALSQATLFNLREDLNLKGPEYPWTSAIFYFGYFAWSWPSSYLIVRLPIGKYLSASVFIWGGVLLCHAAAKNFGGLMAARFFLGVGEAAIAPGFALITGMFYKREEQPARQAAWFLGNCISTIIGGVVAYGIGTIRIHAIVNWQLLFLFLGAITTGISFFLIVLLPDSPQKAIFLTKTERPIAVQRTLSNKTGVMDGGEFKWNQAWLALRDPQTWFLVLYTFSVNLCNGGITSFSSIIIKGFGFSQLKSLIMQMPLGAAQVVFLVLTAGVATFIPRTRILMMILNTIVSLVGMILVWKLDEDNQKGRLTGLALGAVFAVNIPLSLSIISSNVAGFTKRSATSALLFVAYCVGNIVGPQFFVDSEEPHYPTGMKAAISGLALGAFFLVCLLVYYVTENKRRDIVYGPPIQLTEAEERVQGLSNKTDLEIESFRYVV</sequence>
<feature type="transmembrane region" description="Helical" evidence="7">
    <location>
        <begin position="220"/>
        <end position="240"/>
    </location>
</feature>
<dbReference type="SUPFAM" id="SSF103473">
    <property type="entry name" value="MFS general substrate transporter"/>
    <property type="match status" value="1"/>
</dbReference>
<dbReference type="AlphaFoldDB" id="A0A5N5XES8"/>
<evidence type="ECO:0000256" key="1">
    <source>
        <dbReference type="ARBA" id="ARBA00004141"/>
    </source>
</evidence>
<comment type="similarity">
    <text evidence="6">Belongs to the major facilitator superfamily. Allantoate permease family.</text>
</comment>
<feature type="transmembrane region" description="Helical" evidence="7">
    <location>
        <begin position="384"/>
        <end position="403"/>
    </location>
</feature>
<dbReference type="EMBL" id="ML732156">
    <property type="protein sequence ID" value="KAB8078597.1"/>
    <property type="molecule type" value="Genomic_DNA"/>
</dbReference>
<gene>
    <name evidence="9" type="ORF">BDV29DRAFT_152495</name>
</gene>
<keyword evidence="5 7" id="KW-0472">Membrane</keyword>
<evidence type="ECO:0000313" key="10">
    <source>
        <dbReference type="Proteomes" id="UP000326565"/>
    </source>
</evidence>
<organism evidence="9 10">
    <name type="scientific">Aspergillus leporis</name>
    <dbReference type="NCBI Taxonomy" id="41062"/>
    <lineage>
        <taxon>Eukaryota</taxon>
        <taxon>Fungi</taxon>
        <taxon>Dikarya</taxon>
        <taxon>Ascomycota</taxon>
        <taxon>Pezizomycotina</taxon>
        <taxon>Eurotiomycetes</taxon>
        <taxon>Eurotiomycetidae</taxon>
        <taxon>Eurotiales</taxon>
        <taxon>Aspergillaceae</taxon>
        <taxon>Aspergillus</taxon>
        <taxon>Aspergillus subgen. Circumdati</taxon>
    </lineage>
</organism>
<name>A0A5N5XES8_9EURO</name>
<dbReference type="PANTHER" id="PTHR43791">
    <property type="entry name" value="PERMEASE-RELATED"/>
    <property type="match status" value="1"/>
</dbReference>
<comment type="subcellular location">
    <subcellularLocation>
        <location evidence="1">Membrane</location>
        <topology evidence="1">Multi-pass membrane protein</topology>
    </subcellularLocation>
</comment>
<feature type="transmembrane region" description="Helical" evidence="7">
    <location>
        <begin position="189"/>
        <end position="208"/>
    </location>
</feature>
<dbReference type="InterPro" id="IPR011701">
    <property type="entry name" value="MFS"/>
</dbReference>
<keyword evidence="10" id="KW-1185">Reference proteome</keyword>
<feature type="transmembrane region" description="Helical" evidence="7">
    <location>
        <begin position="102"/>
        <end position="120"/>
    </location>
</feature>